<evidence type="ECO:0000313" key="2">
    <source>
        <dbReference type="Proteomes" id="UP000694556"/>
    </source>
</evidence>
<keyword evidence="2" id="KW-1185">Reference proteome</keyword>
<dbReference type="AlphaFoldDB" id="A0A8C3BAL5"/>
<dbReference type="Ensembl" id="ENSCMMT00000001807.1">
    <property type="protein sequence ID" value="ENSCMMP00000001609.1"/>
    <property type="gene ID" value="ENSCMMG00000001065.1"/>
</dbReference>
<proteinExistence type="predicted"/>
<sequence>LSLQYVPAPDTSQFILFRKPAKYQTPCQHPESSDILGLQPEMQGSITWDQSCQMDFLQDPYHTNPTDKDNHGITTTTVQLLQLQQKSLAFNFETRKGTQQGAR</sequence>
<protein>
    <submittedName>
        <fullName evidence="1">Uncharacterized protein</fullName>
    </submittedName>
</protein>
<reference evidence="1" key="2">
    <citation type="submission" date="2025-08" db="UniProtKB">
        <authorList>
            <consortium name="Ensembl"/>
        </authorList>
    </citation>
    <scope>IDENTIFICATION</scope>
</reference>
<evidence type="ECO:0000313" key="1">
    <source>
        <dbReference type="Ensembl" id="ENSCMMP00000001609.1"/>
    </source>
</evidence>
<dbReference type="Proteomes" id="UP000694556">
    <property type="component" value="Chromosome 8"/>
</dbReference>
<accession>A0A8C3BAL5</accession>
<reference evidence="1" key="1">
    <citation type="submission" date="2018-09" db="EMBL/GenBank/DDBJ databases">
        <title>Common duck and Muscovy duck high density SNP chip.</title>
        <authorList>
            <person name="Vignal A."/>
            <person name="Thebault N."/>
            <person name="Warren W.C."/>
        </authorList>
    </citation>
    <scope>NUCLEOTIDE SEQUENCE [LARGE SCALE GENOMIC DNA]</scope>
</reference>
<organism evidence="1 2">
    <name type="scientific">Cairina moschata</name>
    <name type="common">Muscovy duck</name>
    <dbReference type="NCBI Taxonomy" id="8855"/>
    <lineage>
        <taxon>Eukaryota</taxon>
        <taxon>Metazoa</taxon>
        <taxon>Chordata</taxon>
        <taxon>Craniata</taxon>
        <taxon>Vertebrata</taxon>
        <taxon>Euteleostomi</taxon>
        <taxon>Archelosauria</taxon>
        <taxon>Archosauria</taxon>
        <taxon>Dinosauria</taxon>
        <taxon>Saurischia</taxon>
        <taxon>Theropoda</taxon>
        <taxon>Coelurosauria</taxon>
        <taxon>Aves</taxon>
        <taxon>Neognathae</taxon>
        <taxon>Galloanserae</taxon>
        <taxon>Anseriformes</taxon>
        <taxon>Anatidae</taxon>
        <taxon>Anatinae</taxon>
        <taxon>Cairina</taxon>
    </lineage>
</organism>
<name>A0A8C3BAL5_CAIMO</name>
<reference evidence="1" key="3">
    <citation type="submission" date="2025-09" db="UniProtKB">
        <authorList>
            <consortium name="Ensembl"/>
        </authorList>
    </citation>
    <scope>IDENTIFICATION</scope>
</reference>